<keyword evidence="2 5" id="KW-0812">Transmembrane</keyword>
<protein>
    <submittedName>
        <fullName evidence="6">COG2363</fullName>
    </submittedName>
</protein>
<dbReference type="GO" id="GO:0005886">
    <property type="term" value="C:plasma membrane"/>
    <property type="evidence" value="ECO:0007669"/>
    <property type="project" value="TreeGrafter"/>
</dbReference>
<dbReference type="PANTHER" id="PTHR43461:SF1">
    <property type="entry name" value="TRANSMEMBRANE PROTEIN 256"/>
    <property type="match status" value="1"/>
</dbReference>
<evidence type="ECO:0000256" key="2">
    <source>
        <dbReference type="ARBA" id="ARBA00022692"/>
    </source>
</evidence>
<evidence type="ECO:0000256" key="3">
    <source>
        <dbReference type="ARBA" id="ARBA00022989"/>
    </source>
</evidence>
<gene>
    <name evidence="6" type="ORF">MGWOODY_XGa989</name>
</gene>
<dbReference type="PANTHER" id="PTHR43461">
    <property type="entry name" value="TRANSMEMBRANE PROTEIN 256"/>
    <property type="match status" value="1"/>
</dbReference>
<comment type="subcellular location">
    <subcellularLocation>
        <location evidence="1">Membrane</location>
        <topology evidence="1">Multi-pass membrane protein</topology>
    </subcellularLocation>
</comment>
<feature type="transmembrane region" description="Helical" evidence="5">
    <location>
        <begin position="46"/>
        <end position="64"/>
    </location>
</feature>
<dbReference type="Pfam" id="PF04241">
    <property type="entry name" value="DUF423"/>
    <property type="match status" value="1"/>
</dbReference>
<accession>A0A160TRB4</accession>
<dbReference type="EMBL" id="CZRL01000010">
    <property type="protein sequence ID" value="CUS50077.1"/>
    <property type="molecule type" value="Genomic_DNA"/>
</dbReference>
<reference evidence="6" key="1">
    <citation type="submission" date="2015-10" db="EMBL/GenBank/DDBJ databases">
        <authorList>
            <person name="Gilbert D.G."/>
        </authorList>
    </citation>
    <scope>NUCLEOTIDE SEQUENCE</scope>
</reference>
<proteinExistence type="predicted"/>
<feature type="transmembrane region" description="Helical" evidence="5">
    <location>
        <begin position="71"/>
        <end position="91"/>
    </location>
</feature>
<feature type="transmembrane region" description="Helical" evidence="5">
    <location>
        <begin position="97"/>
        <end position="117"/>
    </location>
</feature>
<keyword evidence="3 5" id="KW-1133">Transmembrane helix</keyword>
<name>A0A160TRB4_9ZZZZ</name>
<sequence length="129" mass="14357">MTIFLILAAVLGASALLVGSLGAHLWQDLLTDPDTASRFQRAENYLFYHALGLAVVAQLVERFPTQKFQSVGWCLAAGVFIFSGSLLVYSVTGFQPIIKFTPLGGSLLILGWILLGIRSWQMYRWHRNQ</sequence>
<keyword evidence="4 5" id="KW-0472">Membrane</keyword>
<dbReference type="AlphaFoldDB" id="A0A160TRB4"/>
<evidence type="ECO:0000313" key="6">
    <source>
        <dbReference type="EMBL" id="CUS50077.1"/>
    </source>
</evidence>
<dbReference type="InterPro" id="IPR006696">
    <property type="entry name" value="DUF423"/>
</dbReference>
<evidence type="ECO:0000256" key="5">
    <source>
        <dbReference type="SAM" id="Phobius"/>
    </source>
</evidence>
<evidence type="ECO:0000256" key="4">
    <source>
        <dbReference type="ARBA" id="ARBA00023136"/>
    </source>
</evidence>
<evidence type="ECO:0000256" key="1">
    <source>
        <dbReference type="ARBA" id="ARBA00004141"/>
    </source>
</evidence>
<organism evidence="6">
    <name type="scientific">hydrothermal vent metagenome</name>
    <dbReference type="NCBI Taxonomy" id="652676"/>
    <lineage>
        <taxon>unclassified sequences</taxon>
        <taxon>metagenomes</taxon>
        <taxon>ecological metagenomes</taxon>
    </lineage>
</organism>